<dbReference type="Proteomes" id="UP000095200">
    <property type="component" value="Unassembled WGS sequence"/>
</dbReference>
<evidence type="ECO:0000256" key="2">
    <source>
        <dbReference type="SAM" id="MobiDB-lite"/>
    </source>
</evidence>
<comment type="caution">
    <text evidence="3">The sequence shown here is derived from an EMBL/GenBank/DDBJ whole genome shotgun (WGS) entry which is preliminary data.</text>
</comment>
<evidence type="ECO:0000313" key="3">
    <source>
        <dbReference type="EMBL" id="GAU07952.1"/>
    </source>
</evidence>
<evidence type="ECO:0000256" key="1">
    <source>
        <dbReference type="PROSITE-ProRule" id="PRU00339"/>
    </source>
</evidence>
<dbReference type="RefSeq" id="WP_176724150.1">
    <property type="nucleotide sequence ID" value="NZ_BDFE01000008.1"/>
</dbReference>
<dbReference type="PANTHER" id="PTHR12558:SF13">
    <property type="entry name" value="CELL DIVISION CYCLE PROTEIN 27 HOMOLOG"/>
    <property type="match status" value="1"/>
</dbReference>
<keyword evidence="4" id="KW-1185">Reference proteome</keyword>
<protein>
    <submittedName>
        <fullName evidence="3">Tetratricopeptide domain-containing protein</fullName>
    </submittedName>
</protein>
<gene>
    <name evidence="3" type="ORF">DPF_0651</name>
</gene>
<feature type="repeat" description="TPR" evidence="1">
    <location>
        <begin position="426"/>
        <end position="459"/>
    </location>
</feature>
<evidence type="ECO:0000313" key="4">
    <source>
        <dbReference type="Proteomes" id="UP000095200"/>
    </source>
</evidence>
<dbReference type="SUPFAM" id="SSF48452">
    <property type="entry name" value="TPR-like"/>
    <property type="match status" value="2"/>
</dbReference>
<feature type="repeat" description="TPR" evidence="1">
    <location>
        <begin position="538"/>
        <end position="571"/>
    </location>
</feature>
<dbReference type="SMART" id="SM00028">
    <property type="entry name" value="TPR"/>
    <property type="match status" value="4"/>
</dbReference>
<feature type="region of interest" description="Disordered" evidence="2">
    <location>
        <begin position="219"/>
        <end position="309"/>
    </location>
</feature>
<feature type="compositionally biased region" description="Low complexity" evidence="2">
    <location>
        <begin position="294"/>
        <end position="306"/>
    </location>
</feature>
<dbReference type="PROSITE" id="PS50005">
    <property type="entry name" value="TPR"/>
    <property type="match status" value="2"/>
</dbReference>
<feature type="compositionally biased region" description="Polar residues" evidence="2">
    <location>
        <begin position="274"/>
        <end position="287"/>
    </location>
</feature>
<feature type="compositionally biased region" description="Basic and acidic residues" evidence="2">
    <location>
        <begin position="263"/>
        <end position="273"/>
    </location>
</feature>
<dbReference type="Pfam" id="PF13174">
    <property type="entry name" value="TPR_6"/>
    <property type="match status" value="2"/>
</dbReference>
<organism evidence="3 4">
    <name type="scientific">Desulfoplanes formicivorans</name>
    <dbReference type="NCBI Taxonomy" id="1592317"/>
    <lineage>
        <taxon>Bacteria</taxon>
        <taxon>Pseudomonadati</taxon>
        <taxon>Thermodesulfobacteriota</taxon>
        <taxon>Desulfovibrionia</taxon>
        <taxon>Desulfovibrionales</taxon>
        <taxon>Desulfoplanaceae</taxon>
        <taxon>Desulfoplanes</taxon>
    </lineage>
</organism>
<proteinExistence type="predicted"/>
<feature type="compositionally biased region" description="Polar residues" evidence="2">
    <location>
        <begin position="245"/>
        <end position="262"/>
    </location>
</feature>
<keyword evidence="1" id="KW-0802">TPR repeat</keyword>
<name>A0A194ACW7_9BACT</name>
<dbReference type="InterPro" id="IPR019734">
    <property type="entry name" value="TPR_rpt"/>
</dbReference>
<dbReference type="PANTHER" id="PTHR12558">
    <property type="entry name" value="CELL DIVISION CYCLE 16,23,27"/>
    <property type="match status" value="1"/>
</dbReference>
<feature type="region of interest" description="Disordered" evidence="2">
    <location>
        <begin position="120"/>
        <end position="178"/>
    </location>
</feature>
<sequence>MALWLPGTALGMTQSWHHYPQKERLVFAFDRTVPTFSLKRTGRTAITLTLPPSIWNQEPRPAPIDLSVSRMITNITPSERAITIHLKSPAFGFIYFPLPGDHKLILDLFHDPLGAQWQPSKMALQKKAQQQGPSGKESPKAPARRAHAAPQEITPEPSGSTASTQTVPLPPTVQPKKGQSVVINATALHSSGDIPDNTGPKSPGTLRFKVKFQTAEEAFGDAHTPLATAPASRPTSGRAKANKTIARNQQTTHVRTVAQDSSSQHDQHTESSSKDNPSGSPTNQNDKAASFASPPTDATTNATAAPSFKERMTTAKGTLQNGEIDAALDILQDMLDQPALPDVLGEEALYLKAEALFQKFHNDLDSRFQEVMSAFQQAISFNPQSPRLPSALLSMGLINVKVNNIPEAQAYFNLIRSKYPHDTNVPLTYYYMGEHYLNAKDYQQAADRFQYVVQNYPDNAITQSCAVGLTKALKELGYFKQAFEIMDYVQKRWPRYYLKDPAFLMLAGYIDFKNKRLSAAKEEFWTYVNLTPQAKDVDIALARLGDIYVMTGKTKAARQIYEKTAEQFPDQEGGLIAKMRLAEEGVFDKPSIDTMFSVFDKPYSLRPQQVYSQIIATYPDSPLAPVAQLKLAMWQLWNDQYRDTLQAVADFINNYPQQELTPKALEVGNKAFAQFTAKAIERDRFKDIVSLWNTYPFLHQSPAPMARLAVATSLWKTGHAIQALTLAAPLLANKRPREASSGPALDLALAILVQSQSWQDIIKLSQEIKDWKLSANRKRQFEYTLALAHQNLGQTDQSHLLWKQLAADVELPDAQRAYALYFMAKHAEQAQDLRNEYNLAHEALSLFLSMPEQDLPKIRDCLDMLIRVTSTTRRHQEALSWGLECEKYMTKADPSWPAHMYTLANLFKLNQDNESWKNKLVAITKMYPDSIYSKMAARDLEADQLQEKLQPFN</sequence>
<reference evidence="4" key="1">
    <citation type="submission" date="2016-06" db="EMBL/GenBank/DDBJ databases">
        <title>Draft genome sequence of Desulfoplanes formicivorans strain Pf12B.</title>
        <authorList>
            <person name="Watanabe M."/>
            <person name="Kojima H."/>
            <person name="Fukui M."/>
        </authorList>
    </citation>
    <scope>NUCLEOTIDE SEQUENCE [LARGE SCALE GENOMIC DNA]</scope>
    <source>
        <strain evidence="4">Pf12B</strain>
    </source>
</reference>
<dbReference type="STRING" id="1592317.DPF_0651"/>
<accession>A0A194ACW7</accession>
<dbReference type="InterPro" id="IPR011990">
    <property type="entry name" value="TPR-like_helical_dom_sf"/>
</dbReference>
<dbReference type="EMBL" id="BDFE01000008">
    <property type="protein sequence ID" value="GAU07952.1"/>
    <property type="molecule type" value="Genomic_DNA"/>
</dbReference>
<dbReference type="Gene3D" id="1.25.40.10">
    <property type="entry name" value="Tetratricopeptide repeat domain"/>
    <property type="match status" value="3"/>
</dbReference>
<dbReference type="AlphaFoldDB" id="A0A194ACW7"/>